<dbReference type="Gene3D" id="6.10.340.10">
    <property type="match status" value="1"/>
</dbReference>
<evidence type="ECO:0000256" key="3">
    <source>
        <dbReference type="ARBA" id="ARBA00012438"/>
    </source>
</evidence>
<dbReference type="InterPro" id="IPR007891">
    <property type="entry name" value="CHASE3"/>
</dbReference>
<evidence type="ECO:0000256" key="11">
    <source>
        <dbReference type="ARBA" id="ARBA00039401"/>
    </source>
</evidence>
<dbReference type="CDD" id="cd00082">
    <property type="entry name" value="HisKA"/>
    <property type="match status" value="1"/>
</dbReference>
<keyword evidence="7 15" id="KW-0418">Kinase</keyword>
<name>A0AAE3ZL31_9ACTN</name>
<keyword evidence="5" id="KW-0808">Transferase</keyword>
<dbReference type="SUPFAM" id="SSF55874">
    <property type="entry name" value="ATPase domain of HSP90 chaperone/DNA topoisomerase II/histidine kinase"/>
    <property type="match status" value="1"/>
</dbReference>
<dbReference type="GO" id="GO:0007234">
    <property type="term" value="P:osmosensory signaling via phosphorelay pathway"/>
    <property type="evidence" value="ECO:0007669"/>
    <property type="project" value="TreeGrafter"/>
</dbReference>
<protein>
    <recommendedName>
        <fullName evidence="11">Sensor-like histidine kinase SenX3</fullName>
        <ecNumber evidence="3">2.7.13.3</ecNumber>
    </recommendedName>
</protein>
<evidence type="ECO:0000313" key="16">
    <source>
        <dbReference type="Proteomes" id="UP001183629"/>
    </source>
</evidence>
<gene>
    <name evidence="15" type="ORF">J2S44_000911</name>
</gene>
<evidence type="ECO:0000256" key="4">
    <source>
        <dbReference type="ARBA" id="ARBA00022553"/>
    </source>
</evidence>
<evidence type="ECO:0000256" key="2">
    <source>
        <dbReference type="ARBA" id="ARBA00004236"/>
    </source>
</evidence>
<feature type="domain" description="HAMP" evidence="14">
    <location>
        <begin position="199"/>
        <end position="251"/>
    </location>
</feature>
<keyword evidence="4" id="KW-0597">Phosphoprotein</keyword>
<evidence type="ECO:0000256" key="9">
    <source>
        <dbReference type="ARBA" id="ARBA00023012"/>
    </source>
</evidence>
<comment type="subcellular location">
    <subcellularLocation>
        <location evidence="2">Cell membrane</location>
    </subcellularLocation>
</comment>
<evidence type="ECO:0000256" key="7">
    <source>
        <dbReference type="ARBA" id="ARBA00022777"/>
    </source>
</evidence>
<dbReference type="InterPro" id="IPR003660">
    <property type="entry name" value="HAMP_dom"/>
</dbReference>
<dbReference type="SMART" id="SM00304">
    <property type="entry name" value="HAMP"/>
    <property type="match status" value="1"/>
</dbReference>
<evidence type="ECO:0000256" key="1">
    <source>
        <dbReference type="ARBA" id="ARBA00000085"/>
    </source>
</evidence>
<dbReference type="InterPro" id="IPR000700">
    <property type="entry name" value="PAS-assoc_C"/>
</dbReference>
<dbReference type="PANTHER" id="PTHR42878">
    <property type="entry name" value="TWO-COMPONENT HISTIDINE KINASE"/>
    <property type="match status" value="1"/>
</dbReference>
<dbReference type="Pfam" id="PF05227">
    <property type="entry name" value="CHASE3"/>
    <property type="match status" value="1"/>
</dbReference>
<evidence type="ECO:0000256" key="8">
    <source>
        <dbReference type="ARBA" id="ARBA00022989"/>
    </source>
</evidence>
<dbReference type="PRINTS" id="PR00344">
    <property type="entry name" value="BCTRLSENSOR"/>
</dbReference>
<sequence>MTSLRRRFAWLVTTLVLVGIMQLAGGQILVSRFESSTTRIDVAQTAHQVMLQSMINAETGIRGYQLTANRDFLQPYTAGVARYPEALRTAAAYTGDAAARQRLAEEDAAAQRWITQFAAPAAAAPPDTSGPRPGVSTHGKTLFDAYRQAHTRTEDVFTARRQAAAHQLRTTNSILQGGLAVLALLAVVLALRLSERTRRLLLSPLSALQDVLGRLADGDRSARAPVVGPPEVKLLAQTLNACLDETARAEAGLRTAHDTLLRQEAYVRQVLDVIDVAVMTCDADGAIVSVNQRARRLARQPIPAHIRDLTHVVHTGNDVQPEDHPLARALTGQTVAGLEMTFEEPDGSHKAVMVDARPMRDDAGHLIGAVVTGYDVSTLRAREAELTAFAGIVAHDLRAPLAAVAGFADVLTHDLDAGTEIDPDVLRPTVARIESGTRRMGQLIDDLLAYATARDAPIRPVPVDLQPMVDDIVSERTAHLHAARPSETSPPLPSITTGALPVLRADAPMIRQVLDNLIGNALKYTRAQQPAEISITTEKSTDEWATICVADRGIGIPAEQRHSVFTSFHRAHPEQPYTGTGLGLAICWRIVDRHGGSIAIDDNPGGGTRIHLTLPAAEPLATTAHADGT</sequence>
<dbReference type="EC" id="2.7.13.3" evidence="3"/>
<dbReference type="Gene3D" id="3.30.565.10">
    <property type="entry name" value="Histidine kinase-like ATPase, C-terminal domain"/>
    <property type="match status" value="1"/>
</dbReference>
<dbReference type="RefSeq" id="WP_310409260.1">
    <property type="nucleotide sequence ID" value="NZ_JAVDYC010000001.1"/>
</dbReference>
<dbReference type="InterPro" id="IPR036097">
    <property type="entry name" value="HisK_dim/P_sf"/>
</dbReference>
<dbReference type="CDD" id="cd06225">
    <property type="entry name" value="HAMP"/>
    <property type="match status" value="1"/>
</dbReference>
<keyword evidence="8" id="KW-1133">Transmembrane helix</keyword>
<dbReference type="PROSITE" id="PS50109">
    <property type="entry name" value="HIS_KIN"/>
    <property type="match status" value="1"/>
</dbReference>
<dbReference type="InterPro" id="IPR035965">
    <property type="entry name" value="PAS-like_dom_sf"/>
</dbReference>
<dbReference type="EMBL" id="JAVDYC010000001">
    <property type="protein sequence ID" value="MDR7320661.1"/>
    <property type="molecule type" value="Genomic_DNA"/>
</dbReference>
<evidence type="ECO:0000259" key="12">
    <source>
        <dbReference type="PROSITE" id="PS50109"/>
    </source>
</evidence>
<dbReference type="InterPro" id="IPR013656">
    <property type="entry name" value="PAS_4"/>
</dbReference>
<dbReference type="SUPFAM" id="SSF47384">
    <property type="entry name" value="Homodimeric domain of signal transducing histidine kinase"/>
    <property type="match status" value="1"/>
</dbReference>
<dbReference type="SMART" id="SM00387">
    <property type="entry name" value="HATPase_c"/>
    <property type="match status" value="1"/>
</dbReference>
<dbReference type="Pfam" id="PF00672">
    <property type="entry name" value="HAMP"/>
    <property type="match status" value="1"/>
</dbReference>
<evidence type="ECO:0000259" key="14">
    <source>
        <dbReference type="PROSITE" id="PS50885"/>
    </source>
</evidence>
<evidence type="ECO:0000259" key="13">
    <source>
        <dbReference type="PROSITE" id="PS50113"/>
    </source>
</evidence>
<keyword evidence="10" id="KW-0472">Membrane</keyword>
<dbReference type="GO" id="GO:0000156">
    <property type="term" value="F:phosphorelay response regulator activity"/>
    <property type="evidence" value="ECO:0007669"/>
    <property type="project" value="TreeGrafter"/>
</dbReference>
<dbReference type="SUPFAM" id="SSF55785">
    <property type="entry name" value="PYP-like sensor domain (PAS domain)"/>
    <property type="match status" value="1"/>
</dbReference>
<dbReference type="CDD" id="cd00130">
    <property type="entry name" value="PAS"/>
    <property type="match status" value="1"/>
</dbReference>
<dbReference type="InterPro" id="IPR003594">
    <property type="entry name" value="HATPase_dom"/>
</dbReference>
<proteinExistence type="predicted"/>
<dbReference type="Gene3D" id="1.10.287.130">
    <property type="match status" value="1"/>
</dbReference>
<dbReference type="GO" id="GO:0030295">
    <property type="term" value="F:protein kinase activator activity"/>
    <property type="evidence" value="ECO:0007669"/>
    <property type="project" value="TreeGrafter"/>
</dbReference>
<evidence type="ECO:0000256" key="6">
    <source>
        <dbReference type="ARBA" id="ARBA00022692"/>
    </source>
</evidence>
<dbReference type="InterPro" id="IPR004358">
    <property type="entry name" value="Sig_transdc_His_kin-like_C"/>
</dbReference>
<dbReference type="InterPro" id="IPR005467">
    <property type="entry name" value="His_kinase_dom"/>
</dbReference>
<comment type="caution">
    <text evidence="15">The sequence shown here is derived from an EMBL/GenBank/DDBJ whole genome shotgun (WGS) entry which is preliminary data.</text>
</comment>
<dbReference type="InterPro" id="IPR000014">
    <property type="entry name" value="PAS"/>
</dbReference>
<keyword evidence="16" id="KW-1185">Reference proteome</keyword>
<keyword evidence="6" id="KW-0812">Transmembrane</keyword>
<feature type="domain" description="PAC" evidence="13">
    <location>
        <begin position="336"/>
        <end position="388"/>
    </location>
</feature>
<dbReference type="InterPro" id="IPR003661">
    <property type="entry name" value="HisK_dim/P_dom"/>
</dbReference>
<dbReference type="Gene3D" id="3.30.450.20">
    <property type="entry name" value="PAS domain"/>
    <property type="match status" value="1"/>
</dbReference>
<dbReference type="Proteomes" id="UP001183629">
    <property type="component" value="Unassembled WGS sequence"/>
</dbReference>
<keyword evidence="9" id="KW-0902">Two-component regulatory system</keyword>
<evidence type="ECO:0000313" key="15">
    <source>
        <dbReference type="EMBL" id="MDR7320661.1"/>
    </source>
</evidence>
<dbReference type="PANTHER" id="PTHR42878:SF15">
    <property type="entry name" value="BACTERIOPHYTOCHROME"/>
    <property type="match status" value="1"/>
</dbReference>
<comment type="catalytic activity">
    <reaction evidence="1">
        <text>ATP + protein L-histidine = ADP + protein N-phospho-L-histidine.</text>
        <dbReference type="EC" id="2.7.13.3"/>
    </reaction>
</comment>
<dbReference type="GO" id="GO:0005886">
    <property type="term" value="C:plasma membrane"/>
    <property type="evidence" value="ECO:0007669"/>
    <property type="project" value="UniProtKB-SubCell"/>
</dbReference>
<evidence type="ECO:0000256" key="10">
    <source>
        <dbReference type="ARBA" id="ARBA00023136"/>
    </source>
</evidence>
<dbReference type="Pfam" id="PF08448">
    <property type="entry name" value="PAS_4"/>
    <property type="match status" value="1"/>
</dbReference>
<feature type="domain" description="Histidine kinase" evidence="12">
    <location>
        <begin position="392"/>
        <end position="618"/>
    </location>
</feature>
<dbReference type="InterPro" id="IPR050351">
    <property type="entry name" value="BphY/WalK/GraS-like"/>
</dbReference>
<dbReference type="Pfam" id="PF02518">
    <property type="entry name" value="HATPase_c"/>
    <property type="match status" value="1"/>
</dbReference>
<dbReference type="InterPro" id="IPR036890">
    <property type="entry name" value="HATPase_C_sf"/>
</dbReference>
<dbReference type="Pfam" id="PF00512">
    <property type="entry name" value="HisKA"/>
    <property type="match status" value="1"/>
</dbReference>
<accession>A0AAE3ZL31</accession>
<organism evidence="15 16">
    <name type="scientific">Catenuloplanes niger</name>
    <dbReference type="NCBI Taxonomy" id="587534"/>
    <lineage>
        <taxon>Bacteria</taxon>
        <taxon>Bacillati</taxon>
        <taxon>Actinomycetota</taxon>
        <taxon>Actinomycetes</taxon>
        <taxon>Micromonosporales</taxon>
        <taxon>Micromonosporaceae</taxon>
        <taxon>Catenuloplanes</taxon>
    </lineage>
</organism>
<evidence type="ECO:0000256" key="5">
    <source>
        <dbReference type="ARBA" id="ARBA00022679"/>
    </source>
</evidence>
<dbReference type="PROSITE" id="PS50885">
    <property type="entry name" value="HAMP"/>
    <property type="match status" value="1"/>
</dbReference>
<dbReference type="GO" id="GO:0000155">
    <property type="term" value="F:phosphorelay sensor kinase activity"/>
    <property type="evidence" value="ECO:0007669"/>
    <property type="project" value="InterPro"/>
</dbReference>
<dbReference type="PROSITE" id="PS50113">
    <property type="entry name" value="PAC"/>
    <property type="match status" value="1"/>
</dbReference>
<dbReference type="AlphaFoldDB" id="A0AAE3ZL31"/>
<reference evidence="15 16" key="1">
    <citation type="submission" date="2023-07" db="EMBL/GenBank/DDBJ databases">
        <title>Sequencing the genomes of 1000 actinobacteria strains.</title>
        <authorList>
            <person name="Klenk H.-P."/>
        </authorList>
    </citation>
    <scope>NUCLEOTIDE SEQUENCE [LARGE SCALE GENOMIC DNA]</scope>
    <source>
        <strain evidence="15 16">DSM 44711</strain>
    </source>
</reference>
<dbReference type="SMART" id="SM00388">
    <property type="entry name" value="HisKA"/>
    <property type="match status" value="1"/>
</dbReference>